<dbReference type="GO" id="GO:0005737">
    <property type="term" value="C:cytoplasm"/>
    <property type="evidence" value="ECO:0007669"/>
    <property type="project" value="TreeGrafter"/>
</dbReference>
<evidence type="ECO:0000313" key="4">
    <source>
        <dbReference type="Proteomes" id="UP000193450"/>
    </source>
</evidence>
<dbReference type="SUPFAM" id="SSF52833">
    <property type="entry name" value="Thioredoxin-like"/>
    <property type="match status" value="1"/>
</dbReference>
<evidence type="ECO:0000313" key="3">
    <source>
        <dbReference type="EMBL" id="ARN75611.1"/>
    </source>
</evidence>
<dbReference type="CDD" id="cd00299">
    <property type="entry name" value="GST_C_family"/>
    <property type="match status" value="1"/>
</dbReference>
<dbReference type="OrthoDB" id="5242791at2"/>
<dbReference type="EMBL" id="CP019343">
    <property type="protein sequence ID" value="ARN75611.1"/>
    <property type="molecule type" value="Genomic_DNA"/>
</dbReference>
<dbReference type="AlphaFoldDB" id="A0A1X9NEL1"/>
<dbReference type="RefSeq" id="WP_085759797.1">
    <property type="nucleotide sequence ID" value="NZ_CP019343.1"/>
</dbReference>
<feature type="domain" description="GST N-terminal" evidence="1">
    <location>
        <begin position="4"/>
        <end position="81"/>
    </location>
</feature>
<dbReference type="Gene3D" id="1.20.1050.10">
    <property type="match status" value="2"/>
</dbReference>
<accession>A0A1X9NEL1</accession>
<dbReference type="KEGG" id="osg:BST96_16765"/>
<dbReference type="PROSITE" id="PS50405">
    <property type="entry name" value="GST_CTER"/>
    <property type="match status" value="1"/>
</dbReference>
<dbReference type="InterPro" id="IPR036249">
    <property type="entry name" value="Thioredoxin-like_sf"/>
</dbReference>
<reference evidence="3 4" key="1">
    <citation type="submission" date="2016-11" db="EMBL/GenBank/DDBJ databases">
        <title>Trade-off between light-utilization and light-protection in marine flavobacteria.</title>
        <authorList>
            <person name="Kumagai Y."/>
        </authorList>
    </citation>
    <scope>NUCLEOTIDE SEQUENCE [LARGE SCALE GENOMIC DNA]</scope>
    <source>
        <strain evidence="3 4">NBRC 107125</strain>
    </source>
</reference>
<dbReference type="InterPro" id="IPR050983">
    <property type="entry name" value="GST_Omega/HSP26"/>
</dbReference>
<dbReference type="CDD" id="cd00570">
    <property type="entry name" value="GST_N_family"/>
    <property type="match status" value="1"/>
</dbReference>
<dbReference type="PANTHER" id="PTHR43968">
    <property type="match status" value="1"/>
</dbReference>
<dbReference type="InterPro" id="IPR004045">
    <property type="entry name" value="Glutathione_S-Trfase_N"/>
</dbReference>
<protein>
    <recommendedName>
        <fullName evidence="5">Glutathione S-transferase</fullName>
    </recommendedName>
</protein>
<keyword evidence="4" id="KW-1185">Reference proteome</keyword>
<dbReference type="STRING" id="716816.BST96_16765"/>
<gene>
    <name evidence="3" type="ORF">BST96_16765</name>
</gene>
<dbReference type="Pfam" id="PF00043">
    <property type="entry name" value="GST_C"/>
    <property type="match status" value="1"/>
</dbReference>
<dbReference type="Pfam" id="PF13417">
    <property type="entry name" value="GST_N_3"/>
    <property type="match status" value="1"/>
</dbReference>
<dbReference type="InterPro" id="IPR004046">
    <property type="entry name" value="GST_C"/>
</dbReference>
<dbReference type="SUPFAM" id="SSF47616">
    <property type="entry name" value="GST C-terminal domain-like"/>
    <property type="match status" value="1"/>
</dbReference>
<dbReference type="PROSITE" id="PS50404">
    <property type="entry name" value="GST_NTER"/>
    <property type="match status" value="1"/>
</dbReference>
<feature type="domain" description="GST C-terminal" evidence="2">
    <location>
        <begin position="86"/>
        <end position="242"/>
    </location>
</feature>
<dbReference type="Gene3D" id="3.40.30.10">
    <property type="entry name" value="Glutaredoxin"/>
    <property type="match status" value="1"/>
</dbReference>
<name>A0A1X9NEL1_9GAMM</name>
<dbReference type="InterPro" id="IPR040079">
    <property type="entry name" value="Glutathione_S-Trfase"/>
</dbReference>
<evidence type="ECO:0000259" key="1">
    <source>
        <dbReference type="PROSITE" id="PS50404"/>
    </source>
</evidence>
<dbReference type="InterPro" id="IPR010987">
    <property type="entry name" value="Glutathione-S-Trfase_C-like"/>
</dbReference>
<dbReference type="PANTHER" id="PTHR43968:SF6">
    <property type="entry name" value="GLUTATHIONE S-TRANSFERASE OMEGA"/>
    <property type="match status" value="1"/>
</dbReference>
<dbReference type="Proteomes" id="UP000193450">
    <property type="component" value="Chromosome"/>
</dbReference>
<evidence type="ECO:0000259" key="2">
    <source>
        <dbReference type="PROSITE" id="PS50405"/>
    </source>
</evidence>
<dbReference type="SFLD" id="SFLDS00019">
    <property type="entry name" value="Glutathione_Transferase_(cytos"/>
    <property type="match status" value="1"/>
</dbReference>
<proteinExistence type="predicted"/>
<dbReference type="InterPro" id="IPR036282">
    <property type="entry name" value="Glutathione-S-Trfase_C_sf"/>
</dbReference>
<evidence type="ECO:0008006" key="5">
    <source>
        <dbReference type="Google" id="ProtNLM"/>
    </source>
</evidence>
<sequence length="242" mass="26790">MASGELILHQYQVSPFAAKVRRVMYYKGMDFTAKNYGISGAGKIKKLNPTGKAPILEHDGELIPDSTDIIRHIEQLSTDKPVFPKDALLKAQAHIIEDWADESLYFYDLTMRSWPNNSALLAEDILLEDKGLLKKIMRPLIPKALIKQASAQGIGRKDKATVCAEVKEHFDAINAMVSNSDFMCGNDISIADISVVCMCTVLERAEEAKAMMEALPALMAWRGRVDALTLPENTPADQKALI</sequence>
<organism evidence="3 4">
    <name type="scientific">Oceanicoccus sagamiensis</name>
    <dbReference type="NCBI Taxonomy" id="716816"/>
    <lineage>
        <taxon>Bacteria</taxon>
        <taxon>Pseudomonadati</taxon>
        <taxon>Pseudomonadota</taxon>
        <taxon>Gammaproteobacteria</taxon>
        <taxon>Cellvibrionales</taxon>
        <taxon>Spongiibacteraceae</taxon>
        <taxon>Oceanicoccus</taxon>
    </lineage>
</organism>